<dbReference type="UniPathway" id="UPA00849">
    <property type="reaction ID" value="UER00819"/>
</dbReference>
<gene>
    <name evidence="9" type="ORF">L596_006832</name>
</gene>
<dbReference type="STRING" id="34508.A0A4U5P765"/>
<keyword evidence="8" id="KW-0456">Lyase</keyword>
<evidence type="ECO:0000256" key="7">
    <source>
        <dbReference type="ARBA" id="ARBA00023007"/>
    </source>
</evidence>
<keyword evidence="6" id="KW-0862">Zinc</keyword>
<evidence type="ECO:0000256" key="3">
    <source>
        <dbReference type="ARBA" id="ARBA00009164"/>
    </source>
</evidence>
<reference evidence="9" key="3">
    <citation type="journal article" date="2019" name="G3 (Bethesda)">
        <title>Hybrid Assembly of the Genome of the Entomopathogenic Nematode Steinernema carpocapsae Identifies the X-Chromosome.</title>
        <authorList>
            <person name="Serra L."/>
            <person name="Macchietto M."/>
            <person name="Macias-Munoz A."/>
            <person name="McGill C.J."/>
            <person name="Rodriguez I.M."/>
            <person name="Rodriguez B."/>
            <person name="Murad R."/>
            <person name="Mortazavi A."/>
        </authorList>
    </citation>
    <scope>NUCLEOTIDE SEQUENCE</scope>
    <source>
        <strain evidence="9">ALL</strain>
    </source>
</reference>
<comment type="similarity">
    <text evidence="3">Belongs to the PTPS family.</text>
</comment>
<evidence type="ECO:0000256" key="1">
    <source>
        <dbReference type="ARBA" id="ARBA00001947"/>
    </source>
</evidence>
<dbReference type="GO" id="GO:0003874">
    <property type="term" value="F:6-pyruvoyltetrahydropterin synthase activity"/>
    <property type="evidence" value="ECO:0007669"/>
    <property type="project" value="UniProtKB-EC"/>
</dbReference>
<organism evidence="9">
    <name type="scientific">Steinernema carpocapsae</name>
    <name type="common">Entomopathogenic nematode</name>
    <dbReference type="NCBI Taxonomy" id="34508"/>
    <lineage>
        <taxon>Eukaryota</taxon>
        <taxon>Metazoa</taxon>
        <taxon>Ecdysozoa</taxon>
        <taxon>Nematoda</taxon>
        <taxon>Chromadorea</taxon>
        <taxon>Rhabditida</taxon>
        <taxon>Tylenchina</taxon>
        <taxon>Panagrolaimomorpha</taxon>
        <taxon>Strongyloidoidea</taxon>
        <taxon>Steinernematidae</taxon>
        <taxon>Steinernema</taxon>
    </lineage>
</organism>
<evidence type="ECO:0000256" key="2">
    <source>
        <dbReference type="ARBA" id="ARBA00005126"/>
    </source>
</evidence>
<dbReference type="InterPro" id="IPR007115">
    <property type="entry name" value="6-PTP_synth/QueD"/>
</dbReference>
<name>A0A4U5P765_STECR</name>
<dbReference type="PANTHER" id="PTHR12589:SF7">
    <property type="entry name" value="6-PYRUVOYL TETRAHYDROBIOPTERIN SYNTHASE"/>
    <property type="match status" value="1"/>
</dbReference>
<dbReference type="InterPro" id="IPR022470">
    <property type="entry name" value="PTPS_Cys_AS"/>
</dbReference>
<evidence type="ECO:0000256" key="5">
    <source>
        <dbReference type="ARBA" id="ARBA00022723"/>
    </source>
</evidence>
<dbReference type="PANTHER" id="PTHR12589">
    <property type="entry name" value="PYRUVOYL TETRAHYDROBIOPTERIN SYNTHASE"/>
    <property type="match status" value="1"/>
</dbReference>
<evidence type="ECO:0000256" key="4">
    <source>
        <dbReference type="ARBA" id="ARBA00013100"/>
    </source>
</evidence>
<dbReference type="SUPFAM" id="SSF55620">
    <property type="entry name" value="Tetrahydrobiopterin biosynthesis enzymes-like"/>
    <property type="match status" value="1"/>
</dbReference>
<accession>A0A4U5P765</accession>
<dbReference type="InterPro" id="IPR038418">
    <property type="entry name" value="6-PTP_synth/QueD_sf"/>
</dbReference>
<evidence type="ECO:0000256" key="8">
    <source>
        <dbReference type="ARBA" id="ARBA00023239"/>
    </source>
</evidence>
<dbReference type="GO" id="GO:0006729">
    <property type="term" value="P:tetrahydrobiopterin biosynthetic process"/>
    <property type="evidence" value="ECO:0007669"/>
    <property type="project" value="UniProtKB-UniPathway"/>
</dbReference>
<dbReference type="EC" id="4.2.3.12" evidence="4"/>
<dbReference type="EMBL" id="AZBU02000002">
    <property type="protein sequence ID" value="TKR92118.1"/>
    <property type="molecule type" value="Genomic_DNA"/>
</dbReference>
<dbReference type="Pfam" id="PF01242">
    <property type="entry name" value="PTPS"/>
    <property type="match status" value="1"/>
</dbReference>
<dbReference type="PROSITE" id="PS00987">
    <property type="entry name" value="PTPS_1"/>
    <property type="match status" value="1"/>
</dbReference>
<evidence type="ECO:0000313" key="9">
    <source>
        <dbReference type="EMBL" id="TKR92118.1"/>
    </source>
</evidence>
<dbReference type="GO" id="GO:0046872">
    <property type="term" value="F:metal ion binding"/>
    <property type="evidence" value="ECO:0007669"/>
    <property type="project" value="UniProtKB-KW"/>
</dbReference>
<evidence type="ECO:0000256" key="6">
    <source>
        <dbReference type="ARBA" id="ARBA00022833"/>
    </source>
</evidence>
<dbReference type="Gene3D" id="3.30.479.10">
    <property type="entry name" value="6-pyruvoyl tetrahydropterin synthase/QueD"/>
    <property type="match status" value="1"/>
</dbReference>
<proteinExistence type="inferred from homology"/>
<comment type="cofactor">
    <cofactor evidence="1">
        <name>Zn(2+)</name>
        <dbReference type="ChEBI" id="CHEBI:29105"/>
    </cofactor>
</comment>
<dbReference type="FunFam" id="3.30.479.10:FF:000003">
    <property type="entry name" value="6-pyruvoyl tetrahydrobiopterin synthase"/>
    <property type="match status" value="1"/>
</dbReference>
<keyword evidence="7" id="KW-0783">Tetrahydrobiopterin biosynthesis</keyword>
<dbReference type="OrthoDB" id="14045at2759"/>
<dbReference type="GO" id="GO:0005739">
    <property type="term" value="C:mitochondrion"/>
    <property type="evidence" value="ECO:0007669"/>
    <property type="project" value="TreeGrafter"/>
</dbReference>
<comment type="caution">
    <text evidence="9">The sequence shown here is derived from an EMBL/GenBank/DDBJ whole genome shotgun (WGS) entry which is preliminary data.</text>
</comment>
<sequence length="150" mass="17005">MSSSAQAPIVQLHRLEAFSAAHRLHSSQLSDEENCEIFGLCNNKNGHGHNYRWKVTLQGPIDPSTGMVYNLSDLKKEMKKVVEMVDHKNIDLDVEYFRDGKVVSTTENVTVFLHRELAKVMKQPQLLLQSTVDETDKNSFTFCEVPGTKL</sequence>
<keyword evidence="5" id="KW-0479">Metal-binding</keyword>
<reference evidence="9" key="1">
    <citation type="submission" date="2013-11" db="EMBL/GenBank/DDBJ databases">
        <authorList>
            <person name="Sternberg P."/>
            <person name="Dillman A."/>
            <person name="Macchietto M."/>
        </authorList>
    </citation>
    <scope>NUCLEOTIDE SEQUENCE</scope>
    <source>
        <strain evidence="9">ALL</strain>
    </source>
</reference>
<reference evidence="9" key="2">
    <citation type="journal article" date="2015" name="Genome Biol.">
        <title>Comparative genomics of Steinernema reveals deeply conserved gene regulatory networks.</title>
        <authorList>
            <person name="Dillman A.R."/>
            <person name="Macchietto M."/>
            <person name="Porter C.F."/>
            <person name="Rogers A."/>
            <person name="Williams B."/>
            <person name="Antoshechkin I."/>
            <person name="Lee M.M."/>
            <person name="Goodwin Z."/>
            <person name="Lu X."/>
            <person name="Lewis E.E."/>
            <person name="Goodrich-Blair H."/>
            <person name="Stock S.P."/>
            <person name="Adams B.J."/>
            <person name="Sternberg P.W."/>
            <person name="Mortazavi A."/>
        </authorList>
    </citation>
    <scope>NUCLEOTIDE SEQUENCE [LARGE SCALE GENOMIC DNA]</scope>
    <source>
        <strain evidence="9">ALL</strain>
    </source>
</reference>
<dbReference type="AlphaFoldDB" id="A0A4U5P765"/>
<comment type="pathway">
    <text evidence="2">Cofactor biosynthesis; tetrahydrobiopterin biosynthesis; tetrahydrobiopterin from 7,8-dihydroneopterin triphosphate: step 1/3.</text>
</comment>
<protein>
    <recommendedName>
        <fullName evidence="4">6-pyruvoyltetrahydropterin synthase</fullName>
        <ecNumber evidence="4">4.2.3.12</ecNumber>
    </recommendedName>
</protein>